<keyword evidence="2" id="KW-0808">Transferase</keyword>
<dbReference type="CDD" id="cd01166">
    <property type="entry name" value="KdgK"/>
    <property type="match status" value="1"/>
</dbReference>
<comment type="similarity">
    <text evidence="1">Belongs to the carbohydrate kinase PfkB family.</text>
</comment>
<dbReference type="Proteomes" id="UP000236199">
    <property type="component" value="Unassembled WGS sequence"/>
</dbReference>
<organism evidence="5 6">
    <name type="scientific">Petrotoga miotherma DSM 10691</name>
    <dbReference type="NCBI Taxonomy" id="1434326"/>
    <lineage>
        <taxon>Bacteria</taxon>
        <taxon>Thermotogati</taxon>
        <taxon>Thermotogota</taxon>
        <taxon>Thermotogae</taxon>
        <taxon>Petrotogales</taxon>
        <taxon>Petrotogaceae</taxon>
        <taxon>Petrotoga</taxon>
    </lineage>
</organism>
<proteinExistence type="inferred from homology"/>
<dbReference type="OrthoDB" id="9813569at2"/>
<dbReference type="PANTHER" id="PTHR43085">
    <property type="entry name" value="HEXOKINASE FAMILY MEMBER"/>
    <property type="match status" value="1"/>
</dbReference>
<keyword evidence="3" id="KW-0418">Kinase</keyword>
<reference evidence="5 6" key="1">
    <citation type="submission" date="2013-12" db="EMBL/GenBank/DDBJ databases">
        <title>Comparative genomics of Petrotoga isolates.</title>
        <authorList>
            <person name="Nesbo C.L."/>
            <person name="Charchuk R."/>
            <person name="Chow K."/>
        </authorList>
    </citation>
    <scope>NUCLEOTIDE SEQUENCE [LARGE SCALE GENOMIC DNA]</scope>
    <source>
        <strain evidence="5 6">DSM 10691</strain>
    </source>
</reference>
<evidence type="ECO:0000313" key="6">
    <source>
        <dbReference type="Proteomes" id="UP000236199"/>
    </source>
</evidence>
<evidence type="ECO:0000256" key="1">
    <source>
        <dbReference type="ARBA" id="ARBA00010688"/>
    </source>
</evidence>
<dbReference type="InterPro" id="IPR011611">
    <property type="entry name" value="PfkB_dom"/>
</dbReference>
<dbReference type="PROSITE" id="PS00584">
    <property type="entry name" value="PFKB_KINASES_2"/>
    <property type="match status" value="1"/>
</dbReference>
<evidence type="ECO:0000313" key="5">
    <source>
        <dbReference type="EMBL" id="PNR99603.1"/>
    </source>
</evidence>
<feature type="domain" description="Carbohydrate kinase PfkB" evidence="4">
    <location>
        <begin position="5"/>
        <end position="300"/>
    </location>
</feature>
<keyword evidence="6" id="KW-1185">Reference proteome</keyword>
<evidence type="ECO:0000259" key="4">
    <source>
        <dbReference type="Pfam" id="PF00294"/>
    </source>
</evidence>
<dbReference type="EMBL" id="AZRM01000031">
    <property type="protein sequence ID" value="PNR99603.1"/>
    <property type="molecule type" value="Genomic_DNA"/>
</dbReference>
<dbReference type="InterPro" id="IPR029056">
    <property type="entry name" value="Ribokinase-like"/>
</dbReference>
<dbReference type="RefSeq" id="WP_103079028.1">
    <property type="nucleotide sequence ID" value="NZ_AZRM01000031.1"/>
</dbReference>
<accession>A0A2K1P9X6</accession>
<evidence type="ECO:0000256" key="2">
    <source>
        <dbReference type="ARBA" id="ARBA00022679"/>
    </source>
</evidence>
<dbReference type="InterPro" id="IPR002173">
    <property type="entry name" value="Carboh/pur_kinase_PfkB_CS"/>
</dbReference>
<dbReference type="GO" id="GO:0016301">
    <property type="term" value="F:kinase activity"/>
    <property type="evidence" value="ECO:0007669"/>
    <property type="project" value="UniProtKB-KW"/>
</dbReference>
<dbReference type="PANTHER" id="PTHR43085:SF57">
    <property type="entry name" value="CARBOHYDRATE KINASE PFKB DOMAIN-CONTAINING PROTEIN"/>
    <property type="match status" value="1"/>
</dbReference>
<sequence length="312" mass="34719">MNCEVYCFGEPLAGFYSTSERSLSEIGNFHMTWGGDTSNVALAVKKLGHQSGYITKIGNDFIGRGLLELWKDSGIYVQNVFVVNNQETGIYFVSFKNGKHEFDYRREGSAASTFSLSDIDKLVINDFRIFHLSGISQAISKSCLESGFEFMERFKNNNIIISYDLNFRQKLWSPATARCIYQQVIEKYADIISFNEDEAEILGLPSDPTKAVKEVLKAKPKLAVYKRGDKGAVLGIGNQIIEREAYPVKTADTVGAGDTFTAAILIGFIENMKPDEMLKFALAASALTCTKTGSTEGQPKREEVDIFLKKKP</sequence>
<dbReference type="Gene3D" id="3.40.1190.20">
    <property type="match status" value="1"/>
</dbReference>
<evidence type="ECO:0000256" key="3">
    <source>
        <dbReference type="ARBA" id="ARBA00022777"/>
    </source>
</evidence>
<name>A0A2K1P9X6_9BACT</name>
<dbReference type="SUPFAM" id="SSF53613">
    <property type="entry name" value="Ribokinase-like"/>
    <property type="match status" value="1"/>
</dbReference>
<dbReference type="AlphaFoldDB" id="A0A2K1P9X6"/>
<gene>
    <name evidence="5" type="ORF">X928_06860</name>
</gene>
<dbReference type="Pfam" id="PF00294">
    <property type="entry name" value="PfkB"/>
    <property type="match status" value="1"/>
</dbReference>
<dbReference type="InterPro" id="IPR050306">
    <property type="entry name" value="PfkB_Carbo_kinase"/>
</dbReference>
<comment type="caution">
    <text evidence="5">The sequence shown here is derived from an EMBL/GenBank/DDBJ whole genome shotgun (WGS) entry which is preliminary data.</text>
</comment>
<protein>
    <recommendedName>
        <fullName evidence="4">Carbohydrate kinase PfkB domain-containing protein</fullName>
    </recommendedName>
</protein>